<dbReference type="SUPFAM" id="SSF53474">
    <property type="entry name" value="alpha/beta-Hydrolases"/>
    <property type="match status" value="1"/>
</dbReference>
<dbReference type="Gene3D" id="3.40.50.1820">
    <property type="entry name" value="alpha/beta hydrolase"/>
    <property type="match status" value="1"/>
</dbReference>
<gene>
    <name evidence="5" type="ORF">HDK90DRAFT_508314</name>
</gene>
<comment type="caution">
    <text evidence="5">The sequence shown here is derived from an EMBL/GenBank/DDBJ whole genome shotgun (WGS) entry which is preliminary data.</text>
</comment>
<feature type="domain" description="BD-FAE-like" evidence="4">
    <location>
        <begin position="32"/>
        <end position="164"/>
    </location>
</feature>
<keyword evidence="1 5" id="KW-0378">Hydrolase</keyword>
<dbReference type="InterPro" id="IPR001375">
    <property type="entry name" value="Peptidase_S9_cat"/>
</dbReference>
<dbReference type="InterPro" id="IPR049492">
    <property type="entry name" value="BD-FAE-like_dom"/>
</dbReference>
<dbReference type="EMBL" id="JBBWRZ010000002">
    <property type="protein sequence ID" value="KAK8244625.1"/>
    <property type="molecule type" value="Genomic_DNA"/>
</dbReference>
<protein>
    <submittedName>
        <fullName evidence="5">Alpha/Beta hydrolase protein</fullName>
    </submittedName>
</protein>
<proteinExistence type="predicted"/>
<evidence type="ECO:0000256" key="1">
    <source>
        <dbReference type="ARBA" id="ARBA00022801"/>
    </source>
</evidence>
<dbReference type="GO" id="GO:0016787">
    <property type="term" value="F:hydrolase activity"/>
    <property type="evidence" value="ECO:0007669"/>
    <property type="project" value="UniProtKB-KW"/>
</dbReference>
<keyword evidence="6" id="KW-1185">Reference proteome</keyword>
<dbReference type="InterPro" id="IPR050300">
    <property type="entry name" value="GDXG_lipolytic_enzyme"/>
</dbReference>
<dbReference type="InterPro" id="IPR029058">
    <property type="entry name" value="AB_hydrolase_fold"/>
</dbReference>
<evidence type="ECO:0000259" key="3">
    <source>
        <dbReference type="Pfam" id="PF00326"/>
    </source>
</evidence>
<evidence type="ECO:0000259" key="4">
    <source>
        <dbReference type="Pfam" id="PF20434"/>
    </source>
</evidence>
<feature type="region of interest" description="Disordered" evidence="2">
    <location>
        <begin position="198"/>
        <end position="219"/>
    </location>
</feature>
<evidence type="ECO:0000313" key="6">
    <source>
        <dbReference type="Proteomes" id="UP001492380"/>
    </source>
</evidence>
<organism evidence="5 6">
    <name type="scientific">Phyllosticta capitalensis</name>
    <dbReference type="NCBI Taxonomy" id="121624"/>
    <lineage>
        <taxon>Eukaryota</taxon>
        <taxon>Fungi</taxon>
        <taxon>Dikarya</taxon>
        <taxon>Ascomycota</taxon>
        <taxon>Pezizomycotina</taxon>
        <taxon>Dothideomycetes</taxon>
        <taxon>Dothideomycetes incertae sedis</taxon>
        <taxon>Botryosphaeriales</taxon>
        <taxon>Phyllostictaceae</taxon>
        <taxon>Phyllosticta</taxon>
    </lineage>
</organism>
<dbReference type="Pfam" id="PF00326">
    <property type="entry name" value="Peptidase_S9"/>
    <property type="match status" value="1"/>
</dbReference>
<dbReference type="PANTHER" id="PTHR48081:SF3">
    <property type="entry name" value="ALPHA_BETA HYDROLASE FOLD-3 DOMAIN-CONTAINING PROTEIN"/>
    <property type="match status" value="1"/>
</dbReference>
<sequence length="336" mass="35931">MPPSFRCAYAVVDGSAIHADVYVPNRPASGAHTAALPVAIGIHGGAFTLGHSGMVSGDQIAECLARGWLVVSIDHRLCPQVDMLAGPIADARAALAWVRSTSPDSSLDAELRAHGHEGVCVDREAVVAFGTSSGGTLALALGWGGPEEGPGVKAVLDLYGATAFADPFWSTPLPFIPVPEGATEEFINRVYDEVPVPTQGGVSLEGQGQQGGDAADEAQRERDRVRHAFAFTHIARGTLLDVAFPSKKWEQIDATLNITPSFPPTCIIHGTEDKMVPGYLSRKLFAELQRHGVKSEFIDVPGEGHTFVGKMVKGSRTWELQRRGFDFLEEVIGTRR</sequence>
<accession>A0ABR1Z0Y3</accession>
<dbReference type="PANTHER" id="PTHR48081">
    <property type="entry name" value="AB HYDROLASE SUPERFAMILY PROTEIN C4A8.06C"/>
    <property type="match status" value="1"/>
</dbReference>
<dbReference type="Proteomes" id="UP001492380">
    <property type="component" value="Unassembled WGS sequence"/>
</dbReference>
<feature type="domain" description="Peptidase S9 prolyl oligopeptidase catalytic" evidence="3">
    <location>
        <begin position="259"/>
        <end position="333"/>
    </location>
</feature>
<dbReference type="Pfam" id="PF20434">
    <property type="entry name" value="BD-FAE"/>
    <property type="match status" value="1"/>
</dbReference>
<reference evidence="5 6" key="1">
    <citation type="submission" date="2024-04" db="EMBL/GenBank/DDBJ databases">
        <title>Phyllosticta paracitricarpa is synonymous to the EU quarantine fungus P. citricarpa based on phylogenomic analyses.</title>
        <authorList>
            <consortium name="Lawrence Berkeley National Laboratory"/>
            <person name="Van Ingen-Buijs V.A."/>
            <person name="Van Westerhoven A.C."/>
            <person name="Haridas S."/>
            <person name="Skiadas P."/>
            <person name="Martin F."/>
            <person name="Groenewald J.Z."/>
            <person name="Crous P.W."/>
            <person name="Seidl M.F."/>
        </authorList>
    </citation>
    <scope>NUCLEOTIDE SEQUENCE [LARGE SCALE GENOMIC DNA]</scope>
    <source>
        <strain evidence="5 6">CBS 123374</strain>
    </source>
</reference>
<evidence type="ECO:0000313" key="5">
    <source>
        <dbReference type="EMBL" id="KAK8244625.1"/>
    </source>
</evidence>
<name>A0ABR1Z0Y3_9PEZI</name>
<evidence type="ECO:0000256" key="2">
    <source>
        <dbReference type="SAM" id="MobiDB-lite"/>
    </source>
</evidence>